<dbReference type="Pfam" id="PF07103">
    <property type="entry name" value="DUF1365"/>
    <property type="match status" value="1"/>
</dbReference>
<protein>
    <recommendedName>
        <fullName evidence="3">DUF1365 family protein</fullName>
    </recommendedName>
</protein>
<evidence type="ECO:0000313" key="1">
    <source>
        <dbReference type="EMBL" id="TCO29954.1"/>
    </source>
</evidence>
<dbReference type="PANTHER" id="PTHR33973">
    <property type="entry name" value="OS07G0153300 PROTEIN"/>
    <property type="match status" value="1"/>
</dbReference>
<organism evidence="1 2">
    <name type="scientific">Kribbella orskensis</name>
    <dbReference type="NCBI Taxonomy" id="2512216"/>
    <lineage>
        <taxon>Bacteria</taxon>
        <taxon>Bacillati</taxon>
        <taxon>Actinomycetota</taxon>
        <taxon>Actinomycetes</taxon>
        <taxon>Propionibacteriales</taxon>
        <taxon>Kribbellaceae</taxon>
        <taxon>Kribbella</taxon>
    </lineage>
</organism>
<accession>A0ABY2BTE0</accession>
<proteinExistence type="predicted"/>
<keyword evidence="2" id="KW-1185">Reference proteome</keyword>
<dbReference type="RefSeq" id="WP_241997941.1">
    <property type="nucleotide sequence ID" value="NZ_SLWM01000002.1"/>
</dbReference>
<dbReference type="PANTHER" id="PTHR33973:SF4">
    <property type="entry name" value="OS07G0153300 PROTEIN"/>
    <property type="match status" value="1"/>
</dbReference>
<evidence type="ECO:0000313" key="2">
    <source>
        <dbReference type="Proteomes" id="UP000295818"/>
    </source>
</evidence>
<sequence length="237" mass="27202">MVALPQLPALVVGQVSHSRRMPVRHRFRYRTYQWLVDLDHLPRRRFSAADHLGKGPSLKENVATFTAAHGVQLAPDDRVVMLANARSLGYVFDPLSVFWCLTSTGAVRCVVLEIHNTYGERHAQLARPDSADRFTLGKEFYVSPFFPVAGRYEVTLRLDPERVAVAIDLTQHDHRVFSAAFTGKTRPARWMHRLGVALRTPFPAYQIWALIRMHGVWLWLRRLPVIERRRHVPPDGV</sequence>
<evidence type="ECO:0008006" key="3">
    <source>
        <dbReference type="Google" id="ProtNLM"/>
    </source>
</evidence>
<name>A0ABY2BTE0_9ACTN</name>
<dbReference type="Proteomes" id="UP000295818">
    <property type="component" value="Unassembled WGS sequence"/>
</dbReference>
<dbReference type="EMBL" id="SLWM01000002">
    <property type="protein sequence ID" value="TCO29954.1"/>
    <property type="molecule type" value="Genomic_DNA"/>
</dbReference>
<reference evidence="1 2" key="1">
    <citation type="journal article" date="2015" name="Stand. Genomic Sci.">
        <title>Genomic Encyclopedia of Bacterial and Archaeal Type Strains, Phase III: the genomes of soil and plant-associated and newly described type strains.</title>
        <authorList>
            <person name="Whitman W.B."/>
            <person name="Woyke T."/>
            <person name="Klenk H.P."/>
            <person name="Zhou Y."/>
            <person name="Lilburn T.G."/>
            <person name="Beck B.J."/>
            <person name="De Vos P."/>
            <person name="Vandamme P."/>
            <person name="Eisen J.A."/>
            <person name="Garrity G."/>
            <person name="Hugenholtz P."/>
            <person name="Kyrpides N.C."/>
        </authorList>
    </citation>
    <scope>NUCLEOTIDE SEQUENCE [LARGE SCALE GENOMIC DNA]</scope>
    <source>
        <strain evidence="1 2">VKM Ac-2538</strain>
    </source>
</reference>
<comment type="caution">
    <text evidence="1">The sequence shown here is derived from an EMBL/GenBank/DDBJ whole genome shotgun (WGS) entry which is preliminary data.</text>
</comment>
<gene>
    <name evidence="1" type="ORF">EV644_102675</name>
</gene>
<dbReference type="InterPro" id="IPR010775">
    <property type="entry name" value="DUF1365"/>
</dbReference>